<keyword evidence="1" id="KW-0812">Transmembrane</keyword>
<reference evidence="2" key="1">
    <citation type="journal article" date="2015" name="Nature">
        <title>Complex archaea that bridge the gap between prokaryotes and eukaryotes.</title>
        <authorList>
            <person name="Spang A."/>
            <person name="Saw J.H."/>
            <person name="Jorgensen S.L."/>
            <person name="Zaremba-Niedzwiedzka K."/>
            <person name="Martijn J."/>
            <person name="Lind A.E."/>
            <person name="van Eijk R."/>
            <person name="Schleper C."/>
            <person name="Guy L."/>
            <person name="Ettema T.J."/>
        </authorList>
    </citation>
    <scope>NUCLEOTIDE SEQUENCE</scope>
</reference>
<organism evidence="2">
    <name type="scientific">marine sediment metagenome</name>
    <dbReference type="NCBI Taxonomy" id="412755"/>
    <lineage>
        <taxon>unclassified sequences</taxon>
        <taxon>metagenomes</taxon>
        <taxon>ecological metagenomes</taxon>
    </lineage>
</organism>
<evidence type="ECO:0000313" key="2">
    <source>
        <dbReference type="EMBL" id="KKN93629.1"/>
    </source>
</evidence>
<protein>
    <submittedName>
        <fullName evidence="2">Uncharacterized protein</fullName>
    </submittedName>
</protein>
<comment type="caution">
    <text evidence="2">The sequence shown here is derived from an EMBL/GenBank/DDBJ whole genome shotgun (WGS) entry which is preliminary data.</text>
</comment>
<keyword evidence="1" id="KW-1133">Transmembrane helix</keyword>
<keyword evidence="1" id="KW-0472">Membrane</keyword>
<gene>
    <name evidence="2" type="ORF">LCGC14_0194610</name>
</gene>
<accession>A0A0F9UPQ7</accession>
<feature type="transmembrane region" description="Helical" evidence="1">
    <location>
        <begin position="364"/>
        <end position="385"/>
    </location>
</feature>
<evidence type="ECO:0000256" key="1">
    <source>
        <dbReference type="SAM" id="Phobius"/>
    </source>
</evidence>
<proteinExistence type="predicted"/>
<sequence length="424" mass="46157">MGLFAPIQVLAATDEKLPAASRELAYDVEVFAKYTYNETDLASVRDGSGIKEGSYLIPFATVTQQDNETLDATFTHNRGYMADANIGDLNITGGTSYSSDIFGDVGTLPRNYVFPSTARANFQTLGVLDETALPDFDKDQELQYFIRESPALDEVELDIAQSLKRTWTASNISITSVEIILTFEWSALESLFIAMKAHEDWDEDDPMSTGELVSVLDDVLPAYTFGWHLGMVNITDLRENADKANWEGTDEIVATLANDTDATLSSFSKSWHMTNAMLSYFGENADAITAAVNNKNWGQVLAPARGMFKNLVATGETAEGEGTVAVAFAPAATFAVGGDMVDSALTFVETLEARLVEIITSVPYFGIIVTAFFLYLLVLLVTGEFSEKKIKAKFEEGKKLSAGKVATQLIILGALIYLVYAVVA</sequence>
<dbReference type="EMBL" id="LAZR01000084">
    <property type="protein sequence ID" value="KKN93629.1"/>
    <property type="molecule type" value="Genomic_DNA"/>
</dbReference>
<dbReference type="AlphaFoldDB" id="A0A0F9UPQ7"/>
<name>A0A0F9UPQ7_9ZZZZ</name>
<feature type="transmembrane region" description="Helical" evidence="1">
    <location>
        <begin position="405"/>
        <end position="423"/>
    </location>
</feature>